<reference evidence="1 2" key="1">
    <citation type="journal article" date="2021" name="Nat. Commun.">
        <title>Genetic determinants of endophytism in the Arabidopsis root mycobiome.</title>
        <authorList>
            <person name="Mesny F."/>
            <person name="Miyauchi S."/>
            <person name="Thiergart T."/>
            <person name="Pickel B."/>
            <person name="Atanasova L."/>
            <person name="Karlsson M."/>
            <person name="Huettel B."/>
            <person name="Barry K.W."/>
            <person name="Haridas S."/>
            <person name="Chen C."/>
            <person name="Bauer D."/>
            <person name="Andreopoulos W."/>
            <person name="Pangilinan J."/>
            <person name="LaButti K."/>
            <person name="Riley R."/>
            <person name="Lipzen A."/>
            <person name="Clum A."/>
            <person name="Drula E."/>
            <person name="Henrissat B."/>
            <person name="Kohler A."/>
            <person name="Grigoriev I.V."/>
            <person name="Martin F.M."/>
            <person name="Hacquard S."/>
        </authorList>
    </citation>
    <scope>NUCLEOTIDE SEQUENCE [LARGE SCALE GENOMIC DNA]</scope>
    <source>
        <strain evidence="1 2">MPI-SDFR-AT-0079</strain>
    </source>
</reference>
<name>A0ACB7P1R7_9PEZI</name>
<gene>
    <name evidence="1" type="ORF">F5144DRAFT_653236</name>
</gene>
<evidence type="ECO:0000313" key="2">
    <source>
        <dbReference type="Proteomes" id="UP000724584"/>
    </source>
</evidence>
<keyword evidence="2" id="KW-1185">Reference proteome</keyword>
<evidence type="ECO:0000313" key="1">
    <source>
        <dbReference type="EMBL" id="KAH6627804.1"/>
    </source>
</evidence>
<comment type="caution">
    <text evidence="1">The sequence shown here is derived from an EMBL/GenBank/DDBJ whole genome shotgun (WGS) entry which is preliminary data.</text>
</comment>
<accession>A0ACB7P1R7</accession>
<organism evidence="1 2">
    <name type="scientific">Chaetomium tenue</name>
    <dbReference type="NCBI Taxonomy" id="1854479"/>
    <lineage>
        <taxon>Eukaryota</taxon>
        <taxon>Fungi</taxon>
        <taxon>Dikarya</taxon>
        <taxon>Ascomycota</taxon>
        <taxon>Pezizomycotina</taxon>
        <taxon>Sordariomycetes</taxon>
        <taxon>Sordariomycetidae</taxon>
        <taxon>Sordariales</taxon>
        <taxon>Chaetomiaceae</taxon>
        <taxon>Chaetomium</taxon>
    </lineage>
</organism>
<sequence>MAQQYDHHELTAPRSRLSATNSHTGESSGASRLQQQPTDPFRRVSEEGTSPRAPPPQSNPEDTPATSVANHDFPSTPPPTATISSHTMPQYTSRDGGDPSQIRKNKQSMADLKLRRLTELNSRLREDLDRERIPVSGASKSIIAYCNSTRDYMVPNVWGPVPKGEDPYAPQQSGGCCIVM</sequence>
<protein>
    <submittedName>
        <fullName evidence="1">Guanine nucleotide-binding protein subunit-like protein</fullName>
    </submittedName>
</protein>
<dbReference type="Proteomes" id="UP000724584">
    <property type="component" value="Unassembled WGS sequence"/>
</dbReference>
<dbReference type="EMBL" id="JAGIZQ010000005">
    <property type="protein sequence ID" value="KAH6627804.1"/>
    <property type="molecule type" value="Genomic_DNA"/>
</dbReference>
<proteinExistence type="predicted"/>